<dbReference type="EMBL" id="JBCNJP010000020">
    <property type="protein sequence ID" value="KAK9059760.1"/>
    <property type="molecule type" value="Genomic_DNA"/>
</dbReference>
<dbReference type="Pfam" id="PF05056">
    <property type="entry name" value="DUF674"/>
    <property type="match status" value="1"/>
</dbReference>
<evidence type="ECO:0008006" key="3">
    <source>
        <dbReference type="Google" id="ProtNLM"/>
    </source>
</evidence>
<sequence length="247" mass="27032">MASSSNVTLKLLVDKKRQRVLFAEAGKDFVDFLFSLLALPVGTVIRLLGNKNMEGGLAKLYKSVSDLNDDYIQSDQNKDVLLKPKSSLPFVSAKLPMLPTEKQSSVSSPSPASSSSAVFYKCSNCNILSTTPRNCPGSYCNRTMYEIVDDRYVLKSVADAEGGGFVKGLVTYMVMDDLVVSPMSTISNITLLNKFNIKDLGGLEEKVVHMGMNEGLELLKHSLNSKTVLTDVFLGEVTVKDENLEKN</sequence>
<organism evidence="1 2">
    <name type="scientific">Deinandra increscens subsp. villosa</name>
    <dbReference type="NCBI Taxonomy" id="3103831"/>
    <lineage>
        <taxon>Eukaryota</taxon>
        <taxon>Viridiplantae</taxon>
        <taxon>Streptophyta</taxon>
        <taxon>Embryophyta</taxon>
        <taxon>Tracheophyta</taxon>
        <taxon>Spermatophyta</taxon>
        <taxon>Magnoliopsida</taxon>
        <taxon>eudicotyledons</taxon>
        <taxon>Gunneridae</taxon>
        <taxon>Pentapetalae</taxon>
        <taxon>asterids</taxon>
        <taxon>campanulids</taxon>
        <taxon>Asterales</taxon>
        <taxon>Asteraceae</taxon>
        <taxon>Asteroideae</taxon>
        <taxon>Heliantheae alliance</taxon>
        <taxon>Madieae</taxon>
        <taxon>Madiinae</taxon>
        <taxon>Deinandra</taxon>
    </lineage>
</organism>
<evidence type="ECO:0000313" key="2">
    <source>
        <dbReference type="Proteomes" id="UP001408789"/>
    </source>
</evidence>
<gene>
    <name evidence="1" type="ORF">SSX86_020464</name>
</gene>
<reference evidence="1 2" key="1">
    <citation type="submission" date="2024-04" db="EMBL/GenBank/DDBJ databases">
        <title>The reference genome of an endangered Asteraceae, Deinandra increscens subsp. villosa, native to the Central Coast of California.</title>
        <authorList>
            <person name="Guilliams M."/>
            <person name="Hasenstab-Lehman K."/>
            <person name="Meyer R."/>
            <person name="Mcevoy S."/>
        </authorList>
    </citation>
    <scope>NUCLEOTIDE SEQUENCE [LARGE SCALE GENOMIC DNA]</scope>
    <source>
        <tissue evidence="1">Leaf</tissue>
    </source>
</reference>
<accession>A0AAP0GUP8</accession>
<proteinExistence type="predicted"/>
<name>A0AAP0GUP8_9ASTR</name>
<dbReference type="Proteomes" id="UP001408789">
    <property type="component" value="Unassembled WGS sequence"/>
</dbReference>
<dbReference type="AlphaFoldDB" id="A0AAP0GUP8"/>
<protein>
    <recommendedName>
        <fullName evidence="3">DUF674 domain-containing protein</fullName>
    </recommendedName>
</protein>
<dbReference type="InterPro" id="IPR007750">
    <property type="entry name" value="DUF674"/>
</dbReference>
<evidence type="ECO:0000313" key="1">
    <source>
        <dbReference type="EMBL" id="KAK9059760.1"/>
    </source>
</evidence>
<keyword evidence="2" id="KW-1185">Reference proteome</keyword>
<dbReference type="PANTHER" id="PTHR33103:SF19">
    <property type="entry name" value="OS09G0544700 PROTEIN"/>
    <property type="match status" value="1"/>
</dbReference>
<dbReference type="PANTHER" id="PTHR33103">
    <property type="entry name" value="OS01G0153900 PROTEIN"/>
    <property type="match status" value="1"/>
</dbReference>
<comment type="caution">
    <text evidence="1">The sequence shown here is derived from an EMBL/GenBank/DDBJ whole genome shotgun (WGS) entry which is preliminary data.</text>
</comment>